<gene>
    <name evidence="4" type="ORF">DCS_02663</name>
</gene>
<organism evidence="4 5">
    <name type="scientific">Drechmeria coniospora</name>
    <name type="common">Nematophagous fungus</name>
    <name type="synonym">Meria coniospora</name>
    <dbReference type="NCBI Taxonomy" id="98403"/>
    <lineage>
        <taxon>Eukaryota</taxon>
        <taxon>Fungi</taxon>
        <taxon>Dikarya</taxon>
        <taxon>Ascomycota</taxon>
        <taxon>Pezizomycotina</taxon>
        <taxon>Sordariomycetes</taxon>
        <taxon>Hypocreomycetidae</taxon>
        <taxon>Hypocreales</taxon>
        <taxon>Ophiocordycipitaceae</taxon>
        <taxon>Drechmeria</taxon>
    </lineage>
</organism>
<proteinExistence type="predicted"/>
<feature type="compositionally biased region" description="Polar residues" evidence="2">
    <location>
        <begin position="399"/>
        <end position="413"/>
    </location>
</feature>
<reference evidence="4 5" key="1">
    <citation type="journal article" date="2016" name="Sci. Rep.">
        <title>Insights into Adaptations to a Near-Obligate Nematode Endoparasitic Lifestyle from the Finished Genome of Drechmeria coniospora.</title>
        <authorList>
            <person name="Zhang L."/>
            <person name="Zhou Z."/>
            <person name="Guo Q."/>
            <person name="Fokkens L."/>
            <person name="Miskei M."/>
            <person name="Pocsi I."/>
            <person name="Zhang W."/>
            <person name="Chen M."/>
            <person name="Wang L."/>
            <person name="Sun Y."/>
            <person name="Donzelli B.G."/>
            <person name="Gibson D.M."/>
            <person name="Nelson D.R."/>
            <person name="Luo J.G."/>
            <person name="Rep M."/>
            <person name="Liu H."/>
            <person name="Yang S."/>
            <person name="Wang J."/>
            <person name="Krasnoff S.B."/>
            <person name="Xu Y."/>
            <person name="Molnar I."/>
            <person name="Lin M."/>
        </authorList>
    </citation>
    <scope>NUCLEOTIDE SEQUENCE [LARGE SCALE GENOMIC DNA]</scope>
    <source>
        <strain evidence="4 5">ARSEF 6962</strain>
    </source>
</reference>
<accession>A0A151GWS4</accession>
<dbReference type="GeneID" id="63715306"/>
<dbReference type="PANTHER" id="PTHR45674:SF12">
    <property type="entry name" value="ATP DEPENDENT DNA LIGASE DOMAIN-CONTAINING PROTEIN"/>
    <property type="match status" value="1"/>
</dbReference>
<comment type="caution">
    <text evidence="4">The sequence shown here is derived from an EMBL/GenBank/DDBJ whole genome shotgun (WGS) entry which is preliminary data.</text>
</comment>
<dbReference type="GO" id="GO:0005634">
    <property type="term" value="C:nucleus"/>
    <property type="evidence" value="ECO:0007669"/>
    <property type="project" value="TreeGrafter"/>
</dbReference>
<feature type="compositionally biased region" description="Polar residues" evidence="2">
    <location>
        <begin position="353"/>
        <end position="370"/>
    </location>
</feature>
<dbReference type="Proteomes" id="UP000076580">
    <property type="component" value="Chromosome 01"/>
</dbReference>
<dbReference type="GO" id="GO:0005739">
    <property type="term" value="C:mitochondrion"/>
    <property type="evidence" value="ECO:0007669"/>
    <property type="project" value="TreeGrafter"/>
</dbReference>
<dbReference type="EMBL" id="LAYC01000001">
    <property type="protein sequence ID" value="KYK61521.1"/>
    <property type="molecule type" value="Genomic_DNA"/>
</dbReference>
<dbReference type="InterPro" id="IPR050191">
    <property type="entry name" value="ATP-dep_DNA_ligase"/>
</dbReference>
<dbReference type="STRING" id="98403.A0A151GWS4"/>
<dbReference type="RefSeq" id="XP_040660873.1">
    <property type="nucleotide sequence ID" value="XM_040799990.1"/>
</dbReference>
<dbReference type="AlphaFoldDB" id="A0A151GWS4"/>
<dbReference type="InterPro" id="IPR012310">
    <property type="entry name" value="DNA_ligase_ATP-dep_cent"/>
</dbReference>
<dbReference type="GO" id="GO:0003910">
    <property type="term" value="F:DNA ligase (ATP) activity"/>
    <property type="evidence" value="ECO:0007669"/>
    <property type="project" value="InterPro"/>
</dbReference>
<evidence type="ECO:0000313" key="5">
    <source>
        <dbReference type="Proteomes" id="UP000076580"/>
    </source>
</evidence>
<sequence length="581" mass="63611">MEKGEGLVLKPDDPYFNFAGGTNRFGGLCIKLKKEYIGRYGDAGDFAVIGAGFNATKAKTYGIENLKWTHFFVGCLENKEELQRWNTTPKFTVVTVVELNEAQLRTLIRFSNPIPVELDEDTAANLTVPKGLETTTPLSVVFQNPPIFDMRCFSFDRPGNMGFWTLRFPSVSKIHSDRDLFDTVTFTELQEMAKEATTLSELEDSQENLAWIAKLERADPRGQGADAVSQLTASTMPTPSPAGPRQDPFRPDLRASPMAVEFLGRACDAPGRTMTPLQGSNVSAVPPIDLIPPNSASLPSAEATRNDDAGLPEKRALSPGFVDAPPRKRRRSNSFSACSAEVPARTPLAAIDGNSSEQPVTQCTSVSATPQRPGEHAMCARRGLSLVDDNHVASKFDSTESQQAPTSSVGSRENSIERPGPMNAEEHIKTASLDPSPASSCSYAGIGCRLAGSVVLLSSKQTIIQCAEPVALLKAHGVFDTAVCAHEWLKSQDQKRARASDYKGRNMILLVESVDQASETKQLLEKLEAARAILVESEQGWISVYDWRFLRGLTMLEDSSILRKYYDGFSDPSRRWYCGMV</sequence>
<feature type="region of interest" description="Disordered" evidence="2">
    <location>
        <begin position="292"/>
        <end position="376"/>
    </location>
</feature>
<dbReference type="InterPro" id="IPR012340">
    <property type="entry name" value="NA-bd_OB-fold"/>
</dbReference>
<dbReference type="PROSITE" id="PS50160">
    <property type="entry name" value="DNA_LIGASE_A3"/>
    <property type="match status" value="1"/>
</dbReference>
<protein>
    <recommendedName>
        <fullName evidence="3">ATP-dependent DNA ligase family profile domain-containing protein</fullName>
    </recommendedName>
</protein>
<evidence type="ECO:0000256" key="2">
    <source>
        <dbReference type="SAM" id="MobiDB-lite"/>
    </source>
</evidence>
<feature type="compositionally biased region" description="Basic and acidic residues" evidence="2">
    <location>
        <begin position="304"/>
        <end position="316"/>
    </location>
</feature>
<dbReference type="PANTHER" id="PTHR45674">
    <property type="entry name" value="DNA LIGASE 1/3 FAMILY MEMBER"/>
    <property type="match status" value="1"/>
</dbReference>
<dbReference type="GO" id="GO:0005524">
    <property type="term" value="F:ATP binding"/>
    <property type="evidence" value="ECO:0007669"/>
    <property type="project" value="InterPro"/>
</dbReference>
<keyword evidence="5" id="KW-1185">Reference proteome</keyword>
<keyword evidence="1" id="KW-0436">Ligase</keyword>
<evidence type="ECO:0000259" key="3">
    <source>
        <dbReference type="PROSITE" id="PS50160"/>
    </source>
</evidence>
<evidence type="ECO:0000256" key="1">
    <source>
        <dbReference type="ARBA" id="ARBA00022598"/>
    </source>
</evidence>
<dbReference type="Gene3D" id="2.40.50.140">
    <property type="entry name" value="Nucleic acid-binding proteins"/>
    <property type="match status" value="1"/>
</dbReference>
<feature type="region of interest" description="Disordered" evidence="2">
    <location>
        <begin position="395"/>
        <end position="422"/>
    </location>
</feature>
<feature type="region of interest" description="Disordered" evidence="2">
    <location>
        <begin position="220"/>
        <end position="252"/>
    </location>
</feature>
<name>A0A151GWS4_DRECN</name>
<dbReference type="GO" id="GO:0006281">
    <property type="term" value="P:DNA repair"/>
    <property type="evidence" value="ECO:0007669"/>
    <property type="project" value="InterPro"/>
</dbReference>
<feature type="domain" description="ATP-dependent DNA ligase family profile" evidence="3">
    <location>
        <begin position="1"/>
        <end position="77"/>
    </location>
</feature>
<dbReference type="GO" id="GO:0006310">
    <property type="term" value="P:DNA recombination"/>
    <property type="evidence" value="ECO:0007669"/>
    <property type="project" value="InterPro"/>
</dbReference>
<evidence type="ECO:0000313" key="4">
    <source>
        <dbReference type="EMBL" id="KYK61521.1"/>
    </source>
</evidence>
<dbReference type="GO" id="GO:1903461">
    <property type="term" value="P:Okazaki fragment processing involved in mitotic DNA replication"/>
    <property type="evidence" value="ECO:0007669"/>
    <property type="project" value="TreeGrafter"/>
</dbReference>
<dbReference type="InParanoid" id="A0A151GWS4"/>